<dbReference type="HOGENOM" id="CLU_3426888_0_0_1"/>
<proteinExistence type="predicted"/>
<gene>
    <name evidence="1" type="ORF">CGLO_17882</name>
</gene>
<organism evidence="1 2">
    <name type="scientific">Colletotrichum gloeosporioides (strain Cg-14)</name>
    <name type="common">Anthracnose fungus</name>
    <name type="synonym">Glomerella cingulata</name>
    <dbReference type="NCBI Taxonomy" id="1237896"/>
    <lineage>
        <taxon>Eukaryota</taxon>
        <taxon>Fungi</taxon>
        <taxon>Dikarya</taxon>
        <taxon>Ascomycota</taxon>
        <taxon>Pezizomycotina</taxon>
        <taxon>Sordariomycetes</taxon>
        <taxon>Hypocreomycetidae</taxon>
        <taxon>Glomerellales</taxon>
        <taxon>Glomerellaceae</taxon>
        <taxon>Colletotrichum</taxon>
        <taxon>Colletotrichum gloeosporioides species complex</taxon>
    </lineage>
</organism>
<reference evidence="2" key="1">
    <citation type="journal article" date="2013" name="Mol. Plant Microbe Interact.">
        <title>Global aspects of pacC regulation of pathogenicity genes in Colletotrichum gloeosporioides as revealed by transcriptome analysis.</title>
        <authorList>
            <person name="Alkan N."/>
            <person name="Meng X."/>
            <person name="Friedlander G."/>
            <person name="Reuveni E."/>
            <person name="Sukno S."/>
            <person name="Sherman A."/>
            <person name="Thon M."/>
            <person name="Fluhr R."/>
            <person name="Prusky D."/>
        </authorList>
    </citation>
    <scope>NUCLEOTIDE SEQUENCE [LARGE SCALE GENOMIC DNA]</scope>
    <source>
        <strain evidence="2">Cg-14</strain>
    </source>
</reference>
<evidence type="ECO:0000313" key="2">
    <source>
        <dbReference type="Proteomes" id="UP000015530"/>
    </source>
</evidence>
<sequence>MVFLKPRKKIKKISLSRYLIK</sequence>
<comment type="caution">
    <text evidence="1">The sequence shown here is derived from an EMBL/GenBank/DDBJ whole genome shotgun (WGS) entry which is preliminary data.</text>
</comment>
<name>T0JVS8_COLGC</name>
<dbReference type="EMBL" id="AMYD01004276">
    <property type="protein sequence ID" value="EQB43459.1"/>
    <property type="molecule type" value="Genomic_DNA"/>
</dbReference>
<protein>
    <submittedName>
        <fullName evidence="1">Uncharacterized protein</fullName>
    </submittedName>
</protein>
<evidence type="ECO:0000313" key="1">
    <source>
        <dbReference type="EMBL" id="EQB43459.1"/>
    </source>
</evidence>
<dbReference type="AlphaFoldDB" id="T0JVS8"/>
<accession>T0JVS8</accession>
<dbReference type="Proteomes" id="UP000015530">
    <property type="component" value="Unassembled WGS sequence"/>
</dbReference>